<feature type="transmembrane region" description="Helical" evidence="1">
    <location>
        <begin position="65"/>
        <end position="87"/>
    </location>
</feature>
<comment type="caution">
    <text evidence="2">The sequence shown here is derived from an EMBL/GenBank/DDBJ whole genome shotgun (WGS) entry which is preliminary data.</text>
</comment>
<gene>
    <name evidence="2" type="ORF">FOL47_006415</name>
</gene>
<evidence type="ECO:0000313" key="3">
    <source>
        <dbReference type="Proteomes" id="UP000591131"/>
    </source>
</evidence>
<accession>A0A7J6LRY0</accession>
<keyword evidence="1" id="KW-0472">Membrane</keyword>
<keyword evidence="3" id="KW-1185">Reference proteome</keyword>
<dbReference type="EMBL" id="JAAPAO010000358">
    <property type="protein sequence ID" value="KAF4662052.1"/>
    <property type="molecule type" value="Genomic_DNA"/>
</dbReference>
<dbReference type="AlphaFoldDB" id="A0A7J6LRY0"/>
<evidence type="ECO:0000313" key="2">
    <source>
        <dbReference type="EMBL" id="KAF4662052.1"/>
    </source>
</evidence>
<protein>
    <submittedName>
        <fullName evidence="2">Uncharacterized protein</fullName>
    </submittedName>
</protein>
<organism evidence="2 3">
    <name type="scientific">Perkinsus chesapeaki</name>
    <name type="common">Clam parasite</name>
    <name type="synonym">Perkinsus andrewsi</name>
    <dbReference type="NCBI Taxonomy" id="330153"/>
    <lineage>
        <taxon>Eukaryota</taxon>
        <taxon>Sar</taxon>
        <taxon>Alveolata</taxon>
        <taxon>Perkinsozoa</taxon>
        <taxon>Perkinsea</taxon>
        <taxon>Perkinsida</taxon>
        <taxon>Perkinsidae</taxon>
        <taxon>Perkinsus</taxon>
    </lineage>
</organism>
<reference evidence="2 3" key="1">
    <citation type="submission" date="2020-04" db="EMBL/GenBank/DDBJ databases">
        <title>Perkinsus chesapeaki whole genome sequence.</title>
        <authorList>
            <person name="Bogema D.R."/>
        </authorList>
    </citation>
    <scope>NUCLEOTIDE SEQUENCE [LARGE SCALE GENOMIC DNA]</scope>
    <source>
        <strain evidence="2">ATCC PRA-425</strain>
    </source>
</reference>
<keyword evidence="1" id="KW-0812">Transmembrane</keyword>
<sequence length="104" mass="12082">MTSSGTVRKRIKNEIDKVEPTLSSDVDDDVMARNERTVRRRLSSLSETDIKQKRDEDDGGYCSSYFLRLLALACVVLFVMGIARFVLRKMRLAYLLYYKDDFES</sequence>
<name>A0A7J6LRY0_PERCH</name>
<proteinExistence type="predicted"/>
<evidence type="ECO:0000256" key="1">
    <source>
        <dbReference type="SAM" id="Phobius"/>
    </source>
</evidence>
<dbReference type="Proteomes" id="UP000591131">
    <property type="component" value="Unassembled WGS sequence"/>
</dbReference>
<keyword evidence="1" id="KW-1133">Transmembrane helix</keyword>